<evidence type="ECO:0000256" key="1">
    <source>
        <dbReference type="ARBA" id="ARBA00022837"/>
    </source>
</evidence>
<keyword evidence="1" id="KW-0106">Calcium</keyword>
<name>A0A0D3KDB3_EMIH1</name>
<reference evidence="4" key="1">
    <citation type="journal article" date="2013" name="Nature">
        <title>Pan genome of the phytoplankton Emiliania underpins its global distribution.</title>
        <authorList>
            <person name="Read B.A."/>
            <person name="Kegel J."/>
            <person name="Klute M.J."/>
            <person name="Kuo A."/>
            <person name="Lefebvre S.C."/>
            <person name="Maumus F."/>
            <person name="Mayer C."/>
            <person name="Miller J."/>
            <person name="Monier A."/>
            <person name="Salamov A."/>
            <person name="Young J."/>
            <person name="Aguilar M."/>
            <person name="Claverie J.M."/>
            <person name="Frickenhaus S."/>
            <person name="Gonzalez K."/>
            <person name="Herman E.K."/>
            <person name="Lin Y.C."/>
            <person name="Napier J."/>
            <person name="Ogata H."/>
            <person name="Sarno A.F."/>
            <person name="Shmutz J."/>
            <person name="Schroeder D."/>
            <person name="de Vargas C."/>
            <person name="Verret F."/>
            <person name="von Dassow P."/>
            <person name="Valentin K."/>
            <person name="Van de Peer Y."/>
            <person name="Wheeler G."/>
            <person name="Dacks J.B."/>
            <person name="Delwiche C.F."/>
            <person name="Dyhrman S.T."/>
            <person name="Glockner G."/>
            <person name="John U."/>
            <person name="Richards T."/>
            <person name="Worden A.Z."/>
            <person name="Zhang X."/>
            <person name="Grigoriev I.V."/>
            <person name="Allen A.E."/>
            <person name="Bidle K."/>
            <person name="Borodovsky M."/>
            <person name="Bowler C."/>
            <person name="Brownlee C."/>
            <person name="Cock J.M."/>
            <person name="Elias M."/>
            <person name="Gladyshev V.N."/>
            <person name="Groth M."/>
            <person name="Guda C."/>
            <person name="Hadaegh A."/>
            <person name="Iglesias-Rodriguez M.D."/>
            <person name="Jenkins J."/>
            <person name="Jones B.M."/>
            <person name="Lawson T."/>
            <person name="Leese F."/>
            <person name="Lindquist E."/>
            <person name="Lobanov A."/>
            <person name="Lomsadze A."/>
            <person name="Malik S.B."/>
            <person name="Marsh M.E."/>
            <person name="Mackinder L."/>
            <person name="Mock T."/>
            <person name="Mueller-Roeber B."/>
            <person name="Pagarete A."/>
            <person name="Parker M."/>
            <person name="Probert I."/>
            <person name="Quesneville H."/>
            <person name="Raines C."/>
            <person name="Rensing S.A."/>
            <person name="Riano-Pachon D.M."/>
            <person name="Richier S."/>
            <person name="Rokitta S."/>
            <person name="Shiraiwa Y."/>
            <person name="Soanes D.M."/>
            <person name="van der Giezen M."/>
            <person name="Wahlund T.M."/>
            <person name="Williams B."/>
            <person name="Wilson W."/>
            <person name="Wolfe G."/>
            <person name="Wurch L.L."/>
        </authorList>
    </citation>
    <scope>NUCLEOTIDE SEQUENCE</scope>
</reference>
<dbReference type="GeneID" id="17279018"/>
<dbReference type="EnsemblProtists" id="EOD33748">
    <property type="protein sequence ID" value="EOD33748"/>
    <property type="gene ID" value="EMIHUDRAFT_441468"/>
</dbReference>
<dbReference type="HOGENOM" id="CLU_1573577_0_0_1"/>
<dbReference type="KEGG" id="ehx:EMIHUDRAFT_441468"/>
<dbReference type="Proteomes" id="UP000013827">
    <property type="component" value="Unassembled WGS sequence"/>
</dbReference>
<dbReference type="SUPFAM" id="SSF47473">
    <property type="entry name" value="EF-hand"/>
    <property type="match status" value="1"/>
</dbReference>
<dbReference type="InterPro" id="IPR018247">
    <property type="entry name" value="EF_Hand_1_Ca_BS"/>
</dbReference>
<dbReference type="GO" id="GO:0005509">
    <property type="term" value="F:calcium ion binding"/>
    <property type="evidence" value="ECO:0007669"/>
    <property type="project" value="InterPro"/>
</dbReference>
<dbReference type="PaxDb" id="2903-EOD33748"/>
<keyword evidence="4" id="KW-1185">Reference proteome</keyword>
<reference evidence="3" key="2">
    <citation type="submission" date="2024-10" db="UniProtKB">
        <authorList>
            <consortium name="EnsemblProtists"/>
        </authorList>
    </citation>
    <scope>IDENTIFICATION</scope>
</reference>
<dbReference type="InterPro" id="IPR002048">
    <property type="entry name" value="EF_hand_dom"/>
</dbReference>
<accession>A0A0D3KDB3</accession>
<evidence type="ECO:0000313" key="4">
    <source>
        <dbReference type="Proteomes" id="UP000013827"/>
    </source>
</evidence>
<dbReference type="InterPro" id="IPR011992">
    <property type="entry name" value="EF-hand-dom_pair"/>
</dbReference>
<evidence type="ECO:0000313" key="3">
    <source>
        <dbReference type="EnsemblProtists" id="EOD33748"/>
    </source>
</evidence>
<evidence type="ECO:0000259" key="2">
    <source>
        <dbReference type="PROSITE" id="PS50222"/>
    </source>
</evidence>
<dbReference type="PROSITE" id="PS50222">
    <property type="entry name" value="EF_HAND_2"/>
    <property type="match status" value="1"/>
</dbReference>
<sequence>MVVAWVTPKAGASVGRSELEAHCVAAGMPAWQLPDLFQVSEKPLPLVGGKIAKQVLQAPTFVLRNLRESIEAVQTRNSEDWVALAREVFERVDGDSTGTLERDEVEAVFGDEAAAVWDYFERPDDADDVVDQFEWVAGLTKMEPGGRIAWLTQASSVLAQYERRGLIGAK</sequence>
<organism evidence="3 4">
    <name type="scientific">Emiliania huxleyi (strain CCMP1516)</name>
    <dbReference type="NCBI Taxonomy" id="280463"/>
    <lineage>
        <taxon>Eukaryota</taxon>
        <taxon>Haptista</taxon>
        <taxon>Haptophyta</taxon>
        <taxon>Prymnesiophyceae</taxon>
        <taxon>Isochrysidales</taxon>
        <taxon>Noelaerhabdaceae</taxon>
        <taxon>Emiliania</taxon>
    </lineage>
</organism>
<dbReference type="PROSITE" id="PS00018">
    <property type="entry name" value="EF_HAND_1"/>
    <property type="match status" value="1"/>
</dbReference>
<dbReference type="AlphaFoldDB" id="A0A0D3KDB3"/>
<protein>
    <recommendedName>
        <fullName evidence="2">EF-hand domain-containing protein</fullName>
    </recommendedName>
</protein>
<proteinExistence type="predicted"/>
<feature type="domain" description="EF-hand" evidence="2">
    <location>
        <begin position="80"/>
        <end position="115"/>
    </location>
</feature>
<dbReference type="RefSeq" id="XP_005786177.1">
    <property type="nucleotide sequence ID" value="XM_005786120.1"/>
</dbReference>